<accession>D3AYB0</accession>
<sequence>MKIITSIILFFAFVALAAAESITFCDVCSGSEHLPCKSPGSMKCVNVPMGTCHTFNDICSGKPMPYYFNITTFETGAAYGGVYTSLSDCKTNTNGTVFLEACGGCDNGTSFTCNNDASYPLASLVLGGSFYPINVTCGGCFSSSVVTCYRYGSNSLAPFGLLTLLFAMITFIF</sequence>
<dbReference type="GeneID" id="31356700"/>
<evidence type="ECO:0000256" key="2">
    <source>
        <dbReference type="SAM" id="SignalP"/>
    </source>
</evidence>
<proteinExistence type="predicted"/>
<feature type="signal peptide" evidence="2">
    <location>
        <begin position="1"/>
        <end position="19"/>
    </location>
</feature>
<keyword evidence="1" id="KW-0812">Transmembrane</keyword>
<organism evidence="3 4">
    <name type="scientific">Heterostelium pallidum (strain ATCC 26659 / Pp 5 / PN500)</name>
    <name type="common">Cellular slime mold</name>
    <name type="synonym">Polysphondylium pallidum</name>
    <dbReference type="NCBI Taxonomy" id="670386"/>
    <lineage>
        <taxon>Eukaryota</taxon>
        <taxon>Amoebozoa</taxon>
        <taxon>Evosea</taxon>
        <taxon>Eumycetozoa</taxon>
        <taxon>Dictyostelia</taxon>
        <taxon>Acytosteliales</taxon>
        <taxon>Acytosteliaceae</taxon>
        <taxon>Heterostelium</taxon>
    </lineage>
</organism>
<dbReference type="Proteomes" id="UP000001396">
    <property type="component" value="Unassembled WGS sequence"/>
</dbReference>
<evidence type="ECO:0000313" key="3">
    <source>
        <dbReference type="EMBL" id="EFA85937.1"/>
    </source>
</evidence>
<reference evidence="3 4" key="1">
    <citation type="journal article" date="2011" name="Genome Res.">
        <title>Phylogeny-wide analysis of social amoeba genomes highlights ancient origins for complex intercellular communication.</title>
        <authorList>
            <person name="Heidel A.J."/>
            <person name="Lawal H.M."/>
            <person name="Felder M."/>
            <person name="Schilde C."/>
            <person name="Helps N.R."/>
            <person name="Tunggal B."/>
            <person name="Rivero F."/>
            <person name="John U."/>
            <person name="Schleicher M."/>
            <person name="Eichinger L."/>
            <person name="Platzer M."/>
            <person name="Noegel A.A."/>
            <person name="Schaap P."/>
            <person name="Gloeckner G."/>
        </authorList>
    </citation>
    <scope>NUCLEOTIDE SEQUENCE [LARGE SCALE GENOMIC DNA]</scope>
    <source>
        <strain evidence="4">ATCC 26659 / Pp 5 / PN500</strain>
    </source>
</reference>
<dbReference type="AlphaFoldDB" id="D3AYB0"/>
<protein>
    <submittedName>
        <fullName evidence="3">Uncharacterized protein</fullName>
    </submittedName>
</protein>
<evidence type="ECO:0000256" key="1">
    <source>
        <dbReference type="SAM" id="Phobius"/>
    </source>
</evidence>
<keyword evidence="1" id="KW-0472">Membrane</keyword>
<dbReference type="InParanoid" id="D3AYB0"/>
<evidence type="ECO:0000313" key="4">
    <source>
        <dbReference type="Proteomes" id="UP000001396"/>
    </source>
</evidence>
<keyword evidence="1" id="KW-1133">Transmembrane helix</keyword>
<keyword evidence="2" id="KW-0732">Signal</keyword>
<dbReference type="RefSeq" id="XP_020438043.1">
    <property type="nucleotide sequence ID" value="XM_020572185.1"/>
</dbReference>
<feature type="transmembrane region" description="Helical" evidence="1">
    <location>
        <begin position="151"/>
        <end position="172"/>
    </location>
</feature>
<gene>
    <name evidence="3" type="ORF">PPL_01170</name>
</gene>
<keyword evidence="4" id="KW-1185">Reference proteome</keyword>
<dbReference type="EMBL" id="ADBJ01000004">
    <property type="protein sequence ID" value="EFA85937.1"/>
    <property type="molecule type" value="Genomic_DNA"/>
</dbReference>
<comment type="caution">
    <text evidence="3">The sequence shown here is derived from an EMBL/GenBank/DDBJ whole genome shotgun (WGS) entry which is preliminary data.</text>
</comment>
<feature type="chain" id="PRO_5003040689" evidence="2">
    <location>
        <begin position="20"/>
        <end position="173"/>
    </location>
</feature>
<name>D3AYB0_HETP5</name>